<dbReference type="GO" id="GO:0004519">
    <property type="term" value="F:endonuclease activity"/>
    <property type="evidence" value="ECO:0007669"/>
    <property type="project" value="UniProtKB-KW"/>
</dbReference>
<evidence type="ECO:0000313" key="9">
    <source>
        <dbReference type="Proteomes" id="UP000252081"/>
    </source>
</evidence>
<evidence type="ECO:0000256" key="2">
    <source>
        <dbReference type="ARBA" id="ARBA00022649"/>
    </source>
</evidence>
<sequence>MKTPRDLSATDLIKILKKFGYEVTRQKGSHLRLSITVGEITHHVTIPNHNPLKLGTLLSIVNDVSDFLKIPKTEILK</sequence>
<dbReference type="SUPFAM" id="SSF54786">
    <property type="entry name" value="YcfA/nrd intein domain"/>
    <property type="match status" value="1"/>
</dbReference>
<keyword evidence="7" id="KW-0346">Stress response</keyword>
<protein>
    <recommendedName>
        <fullName evidence="10">Type II toxin-antitoxin system HicA family toxin</fullName>
    </recommendedName>
</protein>
<gene>
    <name evidence="8" type="ORF">DRW42_10920</name>
</gene>
<comment type="similarity">
    <text evidence="1">Belongs to the HicA mRNA interferase family.</text>
</comment>
<accession>A0A366L2H9</accession>
<proteinExistence type="inferred from homology"/>
<name>A0A366L2H9_9SPHI</name>
<evidence type="ECO:0008006" key="10">
    <source>
        <dbReference type="Google" id="ProtNLM"/>
    </source>
</evidence>
<evidence type="ECO:0000313" key="8">
    <source>
        <dbReference type="EMBL" id="RBQ07689.1"/>
    </source>
</evidence>
<evidence type="ECO:0000256" key="5">
    <source>
        <dbReference type="ARBA" id="ARBA00022801"/>
    </source>
</evidence>
<organism evidence="8 9">
    <name type="scientific">Pedobacter miscanthi</name>
    <dbReference type="NCBI Taxonomy" id="2259170"/>
    <lineage>
        <taxon>Bacteria</taxon>
        <taxon>Pseudomonadati</taxon>
        <taxon>Bacteroidota</taxon>
        <taxon>Sphingobacteriia</taxon>
        <taxon>Sphingobacteriales</taxon>
        <taxon>Sphingobacteriaceae</taxon>
        <taxon>Pedobacter</taxon>
    </lineage>
</organism>
<dbReference type="GO" id="GO:0016787">
    <property type="term" value="F:hydrolase activity"/>
    <property type="evidence" value="ECO:0007669"/>
    <property type="project" value="UniProtKB-KW"/>
</dbReference>
<dbReference type="InterPro" id="IPR012933">
    <property type="entry name" value="HicA_mRNA_interferase"/>
</dbReference>
<dbReference type="Proteomes" id="UP000252081">
    <property type="component" value="Unassembled WGS sequence"/>
</dbReference>
<evidence type="ECO:0000256" key="4">
    <source>
        <dbReference type="ARBA" id="ARBA00022759"/>
    </source>
</evidence>
<keyword evidence="5" id="KW-0378">Hydrolase</keyword>
<evidence type="ECO:0000256" key="7">
    <source>
        <dbReference type="ARBA" id="ARBA00023016"/>
    </source>
</evidence>
<evidence type="ECO:0000256" key="1">
    <source>
        <dbReference type="ARBA" id="ARBA00006620"/>
    </source>
</evidence>
<dbReference type="OrthoDB" id="121656at2"/>
<keyword evidence="3" id="KW-0540">Nuclease</keyword>
<dbReference type="RefSeq" id="WP_113948862.1">
    <property type="nucleotide sequence ID" value="NZ_QNQU01000008.1"/>
</dbReference>
<evidence type="ECO:0000256" key="3">
    <source>
        <dbReference type="ARBA" id="ARBA00022722"/>
    </source>
</evidence>
<dbReference type="GO" id="GO:0003729">
    <property type="term" value="F:mRNA binding"/>
    <property type="evidence" value="ECO:0007669"/>
    <property type="project" value="InterPro"/>
</dbReference>
<keyword evidence="6" id="KW-0694">RNA-binding</keyword>
<keyword evidence="4" id="KW-0255">Endonuclease</keyword>
<keyword evidence="2" id="KW-1277">Toxin-antitoxin system</keyword>
<dbReference type="InterPro" id="IPR038570">
    <property type="entry name" value="HicA_sf"/>
</dbReference>
<keyword evidence="9" id="KW-1185">Reference proteome</keyword>
<evidence type="ECO:0000256" key="6">
    <source>
        <dbReference type="ARBA" id="ARBA00022884"/>
    </source>
</evidence>
<comment type="caution">
    <text evidence="8">The sequence shown here is derived from an EMBL/GenBank/DDBJ whole genome shotgun (WGS) entry which is preliminary data.</text>
</comment>
<dbReference type="AlphaFoldDB" id="A0A366L2H9"/>
<dbReference type="Pfam" id="PF07927">
    <property type="entry name" value="HicA_toxin"/>
    <property type="match status" value="1"/>
</dbReference>
<dbReference type="EMBL" id="QNQU01000008">
    <property type="protein sequence ID" value="RBQ07689.1"/>
    <property type="molecule type" value="Genomic_DNA"/>
</dbReference>
<dbReference type="Gene3D" id="3.30.920.30">
    <property type="entry name" value="Hypothetical protein"/>
    <property type="match status" value="1"/>
</dbReference>
<reference evidence="8 9" key="1">
    <citation type="submission" date="2018-07" db="EMBL/GenBank/DDBJ databases">
        <title>A draft genome of a endophytic bacteria, a new species of Pedobacter.</title>
        <authorList>
            <person name="Zhang Z.D."/>
            <person name="Chen Z.J."/>
        </authorList>
    </citation>
    <scope>NUCLEOTIDE SEQUENCE [LARGE SCALE GENOMIC DNA]</scope>
    <source>
        <strain evidence="8 9">RS10</strain>
    </source>
</reference>